<evidence type="ECO:0000313" key="10">
    <source>
        <dbReference type="EMBL" id="PRD67210.1"/>
    </source>
</evidence>
<dbReference type="InterPro" id="IPR024961">
    <property type="entry name" value="T2SS_GspC_N"/>
</dbReference>
<organism evidence="10 11">
    <name type="scientific">Malikia granosa</name>
    <dbReference type="NCBI Taxonomy" id="263067"/>
    <lineage>
        <taxon>Bacteria</taxon>
        <taxon>Pseudomonadati</taxon>
        <taxon>Pseudomonadota</taxon>
        <taxon>Betaproteobacteria</taxon>
        <taxon>Burkholderiales</taxon>
        <taxon>Comamonadaceae</taxon>
        <taxon>Malikia</taxon>
    </lineage>
</organism>
<keyword evidence="3" id="KW-1003">Cell membrane</keyword>
<keyword evidence="2" id="KW-0813">Transport</keyword>
<evidence type="ECO:0000259" key="9">
    <source>
        <dbReference type="Pfam" id="PF11356"/>
    </source>
</evidence>
<keyword evidence="11" id="KW-1185">Reference proteome</keyword>
<evidence type="ECO:0000256" key="7">
    <source>
        <dbReference type="ARBA" id="ARBA00022989"/>
    </source>
</evidence>
<dbReference type="GO" id="GO:0005886">
    <property type="term" value="C:plasma membrane"/>
    <property type="evidence" value="ECO:0007669"/>
    <property type="project" value="UniProtKB-SubCell"/>
</dbReference>
<dbReference type="RefSeq" id="WP_105746574.1">
    <property type="nucleotide sequence ID" value="NZ_PVLQ01000001.1"/>
</dbReference>
<reference evidence="10 11" key="1">
    <citation type="submission" date="2018-03" db="EMBL/GenBank/DDBJ databases">
        <title>Comparative genomics illustrates the genes involved in a hyperalkaliphilic mechanisms of Serpentinomonas isolated from highly-alkaline calcium-rich serpentinized springs.</title>
        <authorList>
            <person name="Suzuki S."/>
            <person name="Ishii S."/>
            <person name="Walworth N."/>
            <person name="Bird L."/>
            <person name="Kuenen J.G."/>
            <person name="Nealson K.H."/>
        </authorList>
    </citation>
    <scope>NUCLEOTIDE SEQUENCE [LARGE SCALE GENOMIC DNA]</scope>
    <source>
        <strain evidence="10 11">P1</strain>
    </source>
</reference>
<evidence type="ECO:0000256" key="8">
    <source>
        <dbReference type="ARBA" id="ARBA00023136"/>
    </source>
</evidence>
<dbReference type="Gene3D" id="2.30.30.830">
    <property type="match status" value="1"/>
</dbReference>
<dbReference type="AlphaFoldDB" id="A0A2S9K9U6"/>
<evidence type="ECO:0000256" key="6">
    <source>
        <dbReference type="ARBA" id="ARBA00022927"/>
    </source>
</evidence>
<evidence type="ECO:0000256" key="1">
    <source>
        <dbReference type="ARBA" id="ARBA00004533"/>
    </source>
</evidence>
<evidence type="ECO:0000256" key="3">
    <source>
        <dbReference type="ARBA" id="ARBA00022475"/>
    </source>
</evidence>
<evidence type="ECO:0000256" key="2">
    <source>
        <dbReference type="ARBA" id="ARBA00022448"/>
    </source>
</evidence>
<dbReference type="EMBL" id="PVLQ01000001">
    <property type="protein sequence ID" value="PRD67210.1"/>
    <property type="molecule type" value="Genomic_DNA"/>
</dbReference>
<name>A0A2S9K9U6_9BURK</name>
<gene>
    <name evidence="10" type="ORF">C6P64_00135</name>
</gene>
<keyword evidence="4" id="KW-0997">Cell inner membrane</keyword>
<dbReference type="OrthoDB" id="9154044at2"/>
<keyword evidence="5" id="KW-0812">Transmembrane</keyword>
<keyword evidence="7" id="KW-1133">Transmembrane helix</keyword>
<evidence type="ECO:0000313" key="11">
    <source>
        <dbReference type="Proteomes" id="UP000238589"/>
    </source>
</evidence>
<evidence type="ECO:0000256" key="5">
    <source>
        <dbReference type="ARBA" id="ARBA00022692"/>
    </source>
</evidence>
<protein>
    <submittedName>
        <fullName evidence="10">General secretion pathway protein C</fullName>
    </submittedName>
</protein>
<evidence type="ECO:0000256" key="4">
    <source>
        <dbReference type="ARBA" id="ARBA00022519"/>
    </source>
</evidence>
<keyword evidence="8" id="KW-0472">Membrane</keyword>
<proteinExistence type="predicted"/>
<accession>A0A2S9K9U6</accession>
<comment type="caution">
    <text evidence="10">The sequence shown here is derived from an EMBL/GenBank/DDBJ whole genome shotgun (WGS) entry which is preliminary data.</text>
</comment>
<sequence>MTSLRSLRPALAASAAPRWLAAGLWLLAGLSASYWGLRAWGDAELVKVPAPAAEPATVDPEAVARGLGAVNVVASQTEGEPIEASRHVLLGVVRDGAGRGAALIASDGKPAKPYRIGDELPGGLVLRELTPREVLLGPVEGEATQRLSLPARR</sequence>
<feature type="domain" description="Type II secretion system protein GspC N-terminal" evidence="9">
    <location>
        <begin position="81"/>
        <end position="136"/>
    </location>
</feature>
<keyword evidence="6" id="KW-0653">Protein transport</keyword>
<comment type="subcellular location">
    <subcellularLocation>
        <location evidence="1">Cell inner membrane</location>
    </subcellularLocation>
</comment>
<dbReference type="Pfam" id="PF11356">
    <property type="entry name" value="T2SSC"/>
    <property type="match status" value="1"/>
</dbReference>
<dbReference type="Proteomes" id="UP000238589">
    <property type="component" value="Unassembled WGS sequence"/>
</dbReference>
<dbReference type="GO" id="GO:0015031">
    <property type="term" value="P:protein transport"/>
    <property type="evidence" value="ECO:0007669"/>
    <property type="project" value="UniProtKB-KW"/>
</dbReference>